<sequence>MIHARYWVSKTIQFHARASSAAAVLHAKRWSMECLDDASRKSRVTFDP</sequence>
<evidence type="ECO:0000313" key="1">
    <source>
        <dbReference type="EMBL" id="EMI16958.1"/>
    </source>
</evidence>
<dbReference type="PATRIC" id="fig|1265738.3.peg.6096"/>
<dbReference type="EMBL" id="ANOG01000885">
    <property type="protein sequence ID" value="EMI16958.1"/>
    <property type="molecule type" value="Genomic_DNA"/>
</dbReference>
<reference evidence="1 2" key="1">
    <citation type="journal article" date="2013" name="Mar. Genomics">
        <title>Expression of sulfatases in Rhodopirellula baltica and the diversity of sulfatases in the genus Rhodopirellula.</title>
        <authorList>
            <person name="Wegner C.E."/>
            <person name="Richter-Heitmann T."/>
            <person name="Klindworth A."/>
            <person name="Klockow C."/>
            <person name="Richter M."/>
            <person name="Achstetter T."/>
            <person name="Glockner F.O."/>
            <person name="Harder J."/>
        </authorList>
    </citation>
    <scope>NUCLEOTIDE SEQUENCE [LARGE SCALE GENOMIC DNA]</scope>
    <source>
        <strain evidence="1 2">SM1</strain>
    </source>
</reference>
<gene>
    <name evidence="1" type="ORF">RMSM_06113</name>
</gene>
<keyword evidence="2" id="KW-1185">Reference proteome</keyword>
<organism evidence="1 2">
    <name type="scientific">Rhodopirellula maiorica SM1</name>
    <dbReference type="NCBI Taxonomy" id="1265738"/>
    <lineage>
        <taxon>Bacteria</taxon>
        <taxon>Pseudomonadati</taxon>
        <taxon>Planctomycetota</taxon>
        <taxon>Planctomycetia</taxon>
        <taxon>Pirellulales</taxon>
        <taxon>Pirellulaceae</taxon>
        <taxon>Novipirellula</taxon>
    </lineage>
</organism>
<comment type="caution">
    <text evidence="1">The sequence shown here is derived from an EMBL/GenBank/DDBJ whole genome shotgun (WGS) entry which is preliminary data.</text>
</comment>
<accession>M5RBU5</accession>
<protein>
    <submittedName>
        <fullName evidence="1">Uncharacterized protein</fullName>
    </submittedName>
</protein>
<dbReference type="Proteomes" id="UP000011991">
    <property type="component" value="Unassembled WGS sequence"/>
</dbReference>
<proteinExistence type="predicted"/>
<name>M5RBU5_9BACT</name>
<dbReference type="AlphaFoldDB" id="M5RBU5"/>
<evidence type="ECO:0000313" key="2">
    <source>
        <dbReference type="Proteomes" id="UP000011991"/>
    </source>
</evidence>